<evidence type="ECO:0000313" key="3">
    <source>
        <dbReference type="RefSeq" id="XP_022133645.1"/>
    </source>
</evidence>
<dbReference type="RefSeq" id="XP_022133645.1">
    <property type="nucleotide sequence ID" value="XM_022277953.1"/>
</dbReference>
<gene>
    <name evidence="3" type="primary">LOC111006183</name>
</gene>
<sequence length="481" mass="53989">MGGRSLLVHRVLLKKKVSLVKLPPVVLEDREIEEPEFFISSNEIDSSYFEVKVESEEYKSIALEVNLPYSNLKDVAENMEGNALSKGDEEILFEDTYDEDVRMHWERTANNSLGANIDVNLSSDRQLVTQLLAEVRELKLLHDKQVQKINLLQQELAGSKIEIQSLNSRCEMLESDMNPKKSSMEGKELQSTEEIHANLEESILIVGGFDGSCWLSTMNCYYPFRDIMESLPAMKSVRSHASTAKLDGEIYVLGGANGKVWYDTVESYNLENHQWVSRPSLNREKGSLAGVSLNNKIFAIGGGNGVECFSEVEMLDLDAGRWIQTPSMRHERFALAAGELNGILYAVGGFDGKNYLQSVEILDPREKSWREIASMSTKRGCHCLAVLNEKLYALGGYSGDSFIPTVEVFDPRRGSWTITAPMNEPRGYSANAVIGDTIYVLGGTKNKEFSETVECYNEERGWELTNLRAFGKRCFFSAVVM</sequence>
<dbReference type="SUPFAM" id="SSF117281">
    <property type="entry name" value="Kelch motif"/>
    <property type="match status" value="1"/>
</dbReference>
<dbReference type="InterPro" id="IPR044832">
    <property type="entry name" value="NRP-like"/>
</dbReference>
<dbReference type="Pfam" id="PF01344">
    <property type="entry name" value="Kelch_1"/>
    <property type="match status" value="1"/>
</dbReference>
<reference evidence="3" key="1">
    <citation type="submission" date="2025-08" db="UniProtKB">
        <authorList>
            <consortium name="RefSeq"/>
        </authorList>
    </citation>
    <scope>IDENTIFICATION</scope>
    <source>
        <strain evidence="3">OHB3-1</strain>
    </source>
</reference>
<dbReference type="OrthoDB" id="45365at2759"/>
<dbReference type="PANTHER" id="PTHR46034">
    <property type="match status" value="1"/>
</dbReference>
<dbReference type="InterPro" id="IPR006652">
    <property type="entry name" value="Kelch_1"/>
</dbReference>
<evidence type="ECO:0000313" key="2">
    <source>
        <dbReference type="Proteomes" id="UP000504603"/>
    </source>
</evidence>
<organism evidence="2 3">
    <name type="scientific">Momordica charantia</name>
    <name type="common">Bitter gourd</name>
    <name type="synonym">Balsam pear</name>
    <dbReference type="NCBI Taxonomy" id="3673"/>
    <lineage>
        <taxon>Eukaryota</taxon>
        <taxon>Viridiplantae</taxon>
        <taxon>Streptophyta</taxon>
        <taxon>Embryophyta</taxon>
        <taxon>Tracheophyta</taxon>
        <taxon>Spermatophyta</taxon>
        <taxon>Magnoliopsida</taxon>
        <taxon>eudicotyledons</taxon>
        <taxon>Gunneridae</taxon>
        <taxon>Pentapetalae</taxon>
        <taxon>rosids</taxon>
        <taxon>fabids</taxon>
        <taxon>Cucurbitales</taxon>
        <taxon>Cucurbitaceae</taxon>
        <taxon>Momordiceae</taxon>
        <taxon>Momordica</taxon>
    </lineage>
</organism>
<name>A0A6J1BVT8_MOMCH</name>
<dbReference type="KEGG" id="mcha:111006183"/>
<protein>
    <submittedName>
        <fullName evidence="3">Kelch-like protein 2</fullName>
    </submittedName>
</protein>
<dbReference type="GO" id="GO:0034976">
    <property type="term" value="P:response to endoplasmic reticulum stress"/>
    <property type="evidence" value="ECO:0007669"/>
    <property type="project" value="InterPro"/>
</dbReference>
<dbReference type="PANTHER" id="PTHR46034:SF23">
    <property type="entry name" value="DCD (DEVELOPMENT AND CELL DEATH) DOMAIN PROTEIN"/>
    <property type="match status" value="1"/>
</dbReference>
<dbReference type="Gene3D" id="2.120.10.80">
    <property type="entry name" value="Kelch-type beta propeller"/>
    <property type="match status" value="1"/>
</dbReference>
<evidence type="ECO:0000256" key="1">
    <source>
        <dbReference type="SAM" id="Coils"/>
    </source>
</evidence>
<dbReference type="AlphaFoldDB" id="A0A6J1BVT8"/>
<keyword evidence="2" id="KW-1185">Reference proteome</keyword>
<accession>A0A6J1BVT8</accession>
<dbReference type="Pfam" id="PF24681">
    <property type="entry name" value="Kelch_KLHDC2_KLHL20_DRC7"/>
    <property type="match status" value="1"/>
</dbReference>
<dbReference type="GeneID" id="111006183"/>
<dbReference type="Proteomes" id="UP000504603">
    <property type="component" value="Unplaced"/>
</dbReference>
<feature type="coiled-coil region" evidence="1">
    <location>
        <begin position="135"/>
        <end position="176"/>
    </location>
</feature>
<keyword evidence="1" id="KW-0175">Coiled coil</keyword>
<proteinExistence type="predicted"/>
<dbReference type="SMART" id="SM00612">
    <property type="entry name" value="Kelch"/>
    <property type="match status" value="6"/>
</dbReference>
<dbReference type="InterPro" id="IPR015915">
    <property type="entry name" value="Kelch-typ_b-propeller"/>
</dbReference>